<evidence type="ECO:0000313" key="10">
    <source>
        <dbReference type="Proteomes" id="UP001595989"/>
    </source>
</evidence>
<evidence type="ECO:0000256" key="6">
    <source>
        <dbReference type="ARBA" id="ARBA00023136"/>
    </source>
</evidence>
<reference evidence="10" key="1">
    <citation type="journal article" date="2019" name="Int. J. Syst. Evol. Microbiol.">
        <title>The Global Catalogue of Microorganisms (GCM) 10K type strain sequencing project: providing services to taxonomists for standard genome sequencing and annotation.</title>
        <authorList>
            <consortium name="The Broad Institute Genomics Platform"/>
            <consortium name="The Broad Institute Genome Sequencing Center for Infectious Disease"/>
            <person name="Wu L."/>
            <person name="Ma J."/>
        </authorList>
    </citation>
    <scope>NUCLEOTIDE SEQUENCE [LARGE SCALE GENOMIC DNA]</scope>
    <source>
        <strain evidence="10">CGMCC 4.7426</strain>
    </source>
</reference>
<dbReference type="InterPro" id="IPR011701">
    <property type="entry name" value="MFS"/>
</dbReference>
<keyword evidence="2" id="KW-0813">Transport</keyword>
<name>A0ABV9DMF4_9BACI</name>
<dbReference type="EMBL" id="JBHSFU010000007">
    <property type="protein sequence ID" value="MFC4559024.1"/>
    <property type="molecule type" value="Genomic_DNA"/>
</dbReference>
<dbReference type="PANTHER" id="PTHR23517">
    <property type="entry name" value="RESISTANCE PROTEIN MDTM, PUTATIVE-RELATED-RELATED"/>
    <property type="match status" value="1"/>
</dbReference>
<dbReference type="SUPFAM" id="SSF103473">
    <property type="entry name" value="MFS general substrate transporter"/>
    <property type="match status" value="1"/>
</dbReference>
<dbReference type="PROSITE" id="PS00216">
    <property type="entry name" value="SUGAR_TRANSPORT_1"/>
    <property type="match status" value="1"/>
</dbReference>
<dbReference type="InterPro" id="IPR050171">
    <property type="entry name" value="MFS_Transporters"/>
</dbReference>
<evidence type="ECO:0000259" key="8">
    <source>
        <dbReference type="PROSITE" id="PS50850"/>
    </source>
</evidence>
<evidence type="ECO:0000256" key="2">
    <source>
        <dbReference type="ARBA" id="ARBA00022448"/>
    </source>
</evidence>
<feature type="transmembrane region" description="Helical" evidence="7">
    <location>
        <begin position="44"/>
        <end position="63"/>
    </location>
</feature>
<feature type="transmembrane region" description="Helical" evidence="7">
    <location>
        <begin position="167"/>
        <end position="186"/>
    </location>
</feature>
<keyword evidence="4 7" id="KW-0812">Transmembrane</keyword>
<dbReference type="PROSITE" id="PS50850">
    <property type="entry name" value="MFS"/>
    <property type="match status" value="1"/>
</dbReference>
<dbReference type="InterPro" id="IPR005829">
    <property type="entry name" value="Sugar_transporter_CS"/>
</dbReference>
<dbReference type="RefSeq" id="WP_390296460.1">
    <property type="nucleotide sequence ID" value="NZ_JBHSFU010000007.1"/>
</dbReference>
<accession>A0ABV9DMF4</accession>
<keyword evidence="3" id="KW-1003">Cell membrane</keyword>
<evidence type="ECO:0000256" key="4">
    <source>
        <dbReference type="ARBA" id="ARBA00022692"/>
    </source>
</evidence>
<dbReference type="InterPro" id="IPR036259">
    <property type="entry name" value="MFS_trans_sf"/>
</dbReference>
<dbReference type="PANTHER" id="PTHR23517:SF3">
    <property type="entry name" value="INTEGRAL MEMBRANE TRANSPORT PROTEIN"/>
    <property type="match status" value="1"/>
</dbReference>
<dbReference type="Pfam" id="PF07690">
    <property type="entry name" value="MFS_1"/>
    <property type="match status" value="1"/>
</dbReference>
<dbReference type="InterPro" id="IPR020846">
    <property type="entry name" value="MFS_dom"/>
</dbReference>
<gene>
    <name evidence="9" type="ORF">ACFO3D_12555</name>
</gene>
<keyword evidence="6 7" id="KW-0472">Membrane</keyword>
<evidence type="ECO:0000256" key="5">
    <source>
        <dbReference type="ARBA" id="ARBA00022989"/>
    </source>
</evidence>
<feature type="domain" description="Major facilitator superfamily (MFS) profile" evidence="8">
    <location>
        <begin position="1"/>
        <end position="191"/>
    </location>
</feature>
<organism evidence="9 10">
    <name type="scientific">Virgibacillus kekensis</name>
    <dbReference type="NCBI Taxonomy" id="202261"/>
    <lineage>
        <taxon>Bacteria</taxon>
        <taxon>Bacillati</taxon>
        <taxon>Bacillota</taxon>
        <taxon>Bacilli</taxon>
        <taxon>Bacillales</taxon>
        <taxon>Bacillaceae</taxon>
        <taxon>Virgibacillus</taxon>
    </lineage>
</organism>
<comment type="caution">
    <text evidence="9">The sequence shown here is derived from an EMBL/GenBank/DDBJ whole genome shotgun (WGS) entry which is preliminary data.</text>
</comment>
<keyword evidence="5 7" id="KW-1133">Transmembrane helix</keyword>
<protein>
    <submittedName>
        <fullName evidence="9">MFS transporter</fullName>
    </submittedName>
</protein>
<dbReference type="Gene3D" id="1.20.1250.20">
    <property type="entry name" value="MFS general substrate transporter like domains"/>
    <property type="match status" value="1"/>
</dbReference>
<evidence type="ECO:0000256" key="7">
    <source>
        <dbReference type="SAM" id="Phobius"/>
    </source>
</evidence>
<proteinExistence type="predicted"/>
<sequence>MARFNQLHPSIRIRLYLQFSTQIASMTIMPYIAIYFTGMLGAKITGMLVILVICSGIAGGFIGGYWSDQIGRRKLMIAGELGIGISFLALAFVNSPWMVLPYVSFVLFLVNMFCNGIYIPVSTSMIHDLVKKDERNFVFTAVYWIANLATALGTITGLSCLRNTTFIYSWLSPLSPCFLPLLRIYLSGNIS</sequence>
<feature type="transmembrane region" description="Helical" evidence="7">
    <location>
        <begin position="75"/>
        <end position="93"/>
    </location>
</feature>
<feature type="transmembrane region" description="Helical" evidence="7">
    <location>
        <begin position="99"/>
        <end position="121"/>
    </location>
</feature>
<evidence type="ECO:0000256" key="1">
    <source>
        <dbReference type="ARBA" id="ARBA00004651"/>
    </source>
</evidence>
<comment type="subcellular location">
    <subcellularLocation>
        <location evidence="1">Cell membrane</location>
        <topology evidence="1">Multi-pass membrane protein</topology>
    </subcellularLocation>
</comment>
<keyword evidence="10" id="KW-1185">Reference proteome</keyword>
<evidence type="ECO:0000256" key="3">
    <source>
        <dbReference type="ARBA" id="ARBA00022475"/>
    </source>
</evidence>
<evidence type="ECO:0000313" key="9">
    <source>
        <dbReference type="EMBL" id="MFC4559024.1"/>
    </source>
</evidence>
<feature type="transmembrane region" description="Helical" evidence="7">
    <location>
        <begin position="141"/>
        <end position="161"/>
    </location>
</feature>
<feature type="transmembrane region" description="Helical" evidence="7">
    <location>
        <begin position="15"/>
        <end position="38"/>
    </location>
</feature>
<dbReference type="Proteomes" id="UP001595989">
    <property type="component" value="Unassembled WGS sequence"/>
</dbReference>